<dbReference type="Pfam" id="PF00078">
    <property type="entry name" value="RVT_1"/>
    <property type="match status" value="1"/>
</dbReference>
<evidence type="ECO:0000259" key="1">
    <source>
        <dbReference type="Pfam" id="PF00078"/>
    </source>
</evidence>
<name>A0AAE0A736_9ROSI</name>
<dbReference type="EMBL" id="JANJYJ010000006">
    <property type="protein sequence ID" value="KAK3205160.1"/>
    <property type="molecule type" value="Genomic_DNA"/>
</dbReference>
<dbReference type="PANTHER" id="PTHR46890">
    <property type="entry name" value="NON-LTR RETROLELEMENT REVERSE TRANSCRIPTASE-LIKE PROTEIN-RELATED"/>
    <property type="match status" value="1"/>
</dbReference>
<evidence type="ECO:0000313" key="2">
    <source>
        <dbReference type="EMBL" id="KAK3205160.1"/>
    </source>
</evidence>
<organism evidence="2 3">
    <name type="scientific">Dipteronia sinensis</name>
    <dbReference type="NCBI Taxonomy" id="43782"/>
    <lineage>
        <taxon>Eukaryota</taxon>
        <taxon>Viridiplantae</taxon>
        <taxon>Streptophyta</taxon>
        <taxon>Embryophyta</taxon>
        <taxon>Tracheophyta</taxon>
        <taxon>Spermatophyta</taxon>
        <taxon>Magnoliopsida</taxon>
        <taxon>eudicotyledons</taxon>
        <taxon>Gunneridae</taxon>
        <taxon>Pentapetalae</taxon>
        <taxon>rosids</taxon>
        <taxon>malvids</taxon>
        <taxon>Sapindales</taxon>
        <taxon>Sapindaceae</taxon>
        <taxon>Hippocastanoideae</taxon>
        <taxon>Acereae</taxon>
        <taxon>Dipteronia</taxon>
    </lineage>
</organism>
<proteinExistence type="predicted"/>
<accession>A0AAE0A736</accession>
<feature type="domain" description="Reverse transcriptase" evidence="1">
    <location>
        <begin position="12"/>
        <end position="114"/>
    </location>
</feature>
<evidence type="ECO:0000313" key="3">
    <source>
        <dbReference type="Proteomes" id="UP001281410"/>
    </source>
</evidence>
<dbReference type="PANTHER" id="PTHR46890:SF48">
    <property type="entry name" value="RNA-DIRECTED DNA POLYMERASE"/>
    <property type="match status" value="1"/>
</dbReference>
<dbReference type="AlphaFoldDB" id="A0AAE0A736"/>
<sequence length="155" mass="17323">MSPTKAPGPDSVVHKVVAKVLASRLKPYLHDLISTNQSAFVPGRQIFDNVLVAFETLHSIAQKKIGKKRLMAIKLDMSKAYDRVKWSFLGAVMLKMNFPPRWIGLIMDCISFLTFSFLLNGQPVCKVTSSEKNGRGLGLDDVEEVLLFATCLLRR</sequence>
<reference evidence="2" key="1">
    <citation type="journal article" date="2023" name="Plant J.">
        <title>Genome sequences and population genomics provide insights into the demographic history, inbreeding, and mutation load of two 'living fossil' tree species of Dipteronia.</title>
        <authorList>
            <person name="Feng Y."/>
            <person name="Comes H.P."/>
            <person name="Chen J."/>
            <person name="Zhu S."/>
            <person name="Lu R."/>
            <person name="Zhang X."/>
            <person name="Li P."/>
            <person name="Qiu J."/>
            <person name="Olsen K.M."/>
            <person name="Qiu Y."/>
        </authorList>
    </citation>
    <scope>NUCLEOTIDE SEQUENCE</scope>
    <source>
        <strain evidence="2">NBL</strain>
    </source>
</reference>
<comment type="caution">
    <text evidence="2">The sequence shown here is derived from an EMBL/GenBank/DDBJ whole genome shotgun (WGS) entry which is preliminary data.</text>
</comment>
<dbReference type="InterPro" id="IPR052343">
    <property type="entry name" value="Retrotransposon-Effector_Assoc"/>
</dbReference>
<protein>
    <recommendedName>
        <fullName evidence="1">Reverse transcriptase domain-containing protein</fullName>
    </recommendedName>
</protein>
<gene>
    <name evidence="2" type="ORF">Dsin_019206</name>
</gene>
<dbReference type="InterPro" id="IPR000477">
    <property type="entry name" value="RT_dom"/>
</dbReference>
<dbReference type="Proteomes" id="UP001281410">
    <property type="component" value="Unassembled WGS sequence"/>
</dbReference>
<keyword evidence="3" id="KW-1185">Reference proteome</keyword>